<dbReference type="Pfam" id="PF04043">
    <property type="entry name" value="PMEI"/>
    <property type="match status" value="1"/>
</dbReference>
<dbReference type="CDD" id="cd15800">
    <property type="entry name" value="PMEI-like_2"/>
    <property type="match status" value="1"/>
</dbReference>
<dbReference type="InterPro" id="IPR006501">
    <property type="entry name" value="Pectinesterase_inhib_dom"/>
</dbReference>
<dbReference type="FunFam" id="1.20.140.40:FF:000003">
    <property type="entry name" value="Invertase/pectin methylesterase inhibitor family protein"/>
    <property type="match status" value="1"/>
</dbReference>
<comment type="caution">
    <text evidence="5">The sequence shown here is derived from an EMBL/GenBank/DDBJ whole genome shotgun (WGS) entry which is preliminary data.</text>
</comment>
<dbReference type="SUPFAM" id="SSF101148">
    <property type="entry name" value="Plant invertase/pectin methylesterase inhibitor"/>
    <property type="match status" value="1"/>
</dbReference>
<evidence type="ECO:0000256" key="3">
    <source>
        <dbReference type="SAM" id="SignalP"/>
    </source>
</evidence>
<evidence type="ECO:0000256" key="1">
    <source>
        <dbReference type="ARBA" id="ARBA00022729"/>
    </source>
</evidence>
<dbReference type="PANTHER" id="PTHR31080">
    <property type="entry name" value="PECTINESTERASE INHIBITOR-LIKE"/>
    <property type="match status" value="1"/>
</dbReference>
<evidence type="ECO:0000313" key="5">
    <source>
        <dbReference type="EMBL" id="THU68621.1"/>
    </source>
</evidence>
<dbReference type="NCBIfam" id="TIGR01614">
    <property type="entry name" value="PME_inhib"/>
    <property type="match status" value="1"/>
</dbReference>
<sequence length="281" mass="28968">MKPAPALLLPLSLLLLLLLHAFPRPATAICVPRNSSNPINLAALPPPSFTTTSGPATPSPALKSPSSSSKPSQLPPSNTTPTPATPSPPLKSSSQPSQPSQLTPSPPAFSQPAAAVSTQLSAHHPLLNLLPFAGAVSALCSHTDYPDVCASSIQPLPHPPGFVGPAALLKLQLQACRAQAEKARAHIAALVSLPGTKARDASSLQDCDDNYDDVIDNLDEAADALSSRDKGTLKTMLSALVTDFSTCDDGFAEMAKVSPLAVIDEMLTKLASNCLAIASLV</sequence>
<feature type="domain" description="Pectinesterase inhibitor" evidence="4">
    <location>
        <begin position="131"/>
        <end position="277"/>
    </location>
</feature>
<accession>A0A4S8K1M0</accession>
<dbReference type="Proteomes" id="UP000317650">
    <property type="component" value="Chromosome 8"/>
</dbReference>
<feature type="signal peptide" evidence="3">
    <location>
        <begin position="1"/>
        <end position="28"/>
    </location>
</feature>
<feature type="chain" id="PRO_5020737879" description="Pectinesterase inhibitor domain-containing protein" evidence="3">
    <location>
        <begin position="29"/>
        <end position="281"/>
    </location>
</feature>
<proteinExistence type="predicted"/>
<evidence type="ECO:0000259" key="4">
    <source>
        <dbReference type="SMART" id="SM00856"/>
    </source>
</evidence>
<gene>
    <name evidence="5" type="ORF">C4D60_Mb08t05800</name>
</gene>
<dbReference type="EMBL" id="PYDT01000002">
    <property type="protein sequence ID" value="THU68621.1"/>
    <property type="molecule type" value="Genomic_DNA"/>
</dbReference>
<feature type="compositionally biased region" description="Low complexity" evidence="2">
    <location>
        <begin position="49"/>
        <end position="82"/>
    </location>
</feature>
<name>A0A4S8K1M0_MUSBA</name>
<dbReference type="SMART" id="SM00856">
    <property type="entry name" value="PMEI"/>
    <property type="match status" value="1"/>
</dbReference>
<reference evidence="5 6" key="1">
    <citation type="journal article" date="2019" name="Nat. Plants">
        <title>Genome sequencing of Musa balbisiana reveals subgenome evolution and function divergence in polyploid bananas.</title>
        <authorList>
            <person name="Yao X."/>
        </authorList>
    </citation>
    <scope>NUCLEOTIDE SEQUENCE [LARGE SCALE GENOMIC DNA]</scope>
    <source>
        <strain evidence="6">cv. DH-PKW</strain>
        <tissue evidence="5">Leaves</tissue>
    </source>
</reference>
<keyword evidence="6" id="KW-1185">Reference proteome</keyword>
<keyword evidence="1 3" id="KW-0732">Signal</keyword>
<protein>
    <recommendedName>
        <fullName evidence="4">Pectinesterase inhibitor domain-containing protein</fullName>
    </recommendedName>
</protein>
<dbReference type="STRING" id="52838.A0A4S8K1M0"/>
<feature type="region of interest" description="Disordered" evidence="2">
    <location>
        <begin position="42"/>
        <end position="116"/>
    </location>
</feature>
<dbReference type="AlphaFoldDB" id="A0A4S8K1M0"/>
<organism evidence="5 6">
    <name type="scientific">Musa balbisiana</name>
    <name type="common">Banana</name>
    <dbReference type="NCBI Taxonomy" id="52838"/>
    <lineage>
        <taxon>Eukaryota</taxon>
        <taxon>Viridiplantae</taxon>
        <taxon>Streptophyta</taxon>
        <taxon>Embryophyta</taxon>
        <taxon>Tracheophyta</taxon>
        <taxon>Spermatophyta</taxon>
        <taxon>Magnoliopsida</taxon>
        <taxon>Liliopsida</taxon>
        <taxon>Zingiberales</taxon>
        <taxon>Musaceae</taxon>
        <taxon>Musa</taxon>
    </lineage>
</organism>
<evidence type="ECO:0000256" key="2">
    <source>
        <dbReference type="SAM" id="MobiDB-lite"/>
    </source>
</evidence>
<feature type="compositionally biased region" description="Low complexity" evidence="2">
    <location>
        <begin position="90"/>
        <end position="103"/>
    </location>
</feature>
<dbReference type="Gene3D" id="1.20.140.40">
    <property type="entry name" value="Invertase/pectin methylesterase inhibitor family protein"/>
    <property type="match status" value="1"/>
</dbReference>
<evidence type="ECO:0000313" key="6">
    <source>
        <dbReference type="Proteomes" id="UP000317650"/>
    </source>
</evidence>
<dbReference type="InterPro" id="IPR051955">
    <property type="entry name" value="PME_Inhibitor"/>
</dbReference>
<dbReference type="GO" id="GO:0004857">
    <property type="term" value="F:enzyme inhibitor activity"/>
    <property type="evidence" value="ECO:0007669"/>
    <property type="project" value="InterPro"/>
</dbReference>
<dbReference type="InterPro" id="IPR035513">
    <property type="entry name" value="Invertase/methylesterase_inhib"/>
</dbReference>
<dbReference type="PANTHER" id="PTHR31080:SF68">
    <property type="entry name" value="PLANT INVERTASE_PECTIN METHYLESTERASE INHIBITOR SUPERFAMILY PROTEIN"/>
    <property type="match status" value="1"/>
</dbReference>